<dbReference type="RefSeq" id="WP_013900641.1">
    <property type="nucleotide sequence ID" value="NC_015677.1"/>
</dbReference>
<dbReference type="EMBL" id="CP000245">
    <property type="protein sequence ID" value="AEG92408.1"/>
    <property type="molecule type" value="Genomic_DNA"/>
</dbReference>
<accession>F5Y2P5</accession>
<reference evidence="2 3" key="2">
    <citation type="journal article" date="2011" name="PLoS ONE">
        <title>The Cyst-Dividing Bacterium Ramlibacter tataouinensis TTB310 Genome Reveals a Well-Stocked Toolbox for Adaptation to a Desert Environment.</title>
        <authorList>
            <person name="De Luca G."/>
            <person name="Barakat M."/>
            <person name="Ortet P."/>
            <person name="Fochesato S."/>
            <person name="Jourlin-Castelli C."/>
            <person name="Ansaldi M."/>
            <person name="Py B."/>
            <person name="Fichant G."/>
            <person name="Coutinho P.M."/>
            <person name="Voulhoux R."/>
            <person name="Bastien O."/>
            <person name="Marechal E."/>
            <person name="Henrissat B."/>
            <person name="Quentin Y."/>
            <person name="Noirot P."/>
            <person name="Filloux A."/>
            <person name="Mejean V."/>
            <person name="Dubow M.S."/>
            <person name="Barras F."/>
            <person name="Barbe V."/>
            <person name="Weissenbach J."/>
            <person name="Mihalcescu I."/>
            <person name="Vermeglio A."/>
            <person name="Achouak W."/>
            <person name="Heulin T."/>
        </authorList>
    </citation>
    <scope>NUCLEOTIDE SEQUENCE [LARGE SCALE GENOMIC DNA]</scope>
    <source>
        <strain evidence="3">ATCC BAA-407 / DSM 14655 / LMG 21543 / TTB310</strain>
    </source>
</reference>
<dbReference type="STRING" id="365046.Rta_13210"/>
<gene>
    <name evidence="2" type="ordered locus">Rta_13210</name>
</gene>
<dbReference type="CDD" id="cd09113">
    <property type="entry name" value="PLDc_ymdC_like_2"/>
    <property type="match status" value="1"/>
</dbReference>
<dbReference type="PANTHER" id="PTHR21248">
    <property type="entry name" value="CARDIOLIPIN SYNTHASE"/>
    <property type="match status" value="1"/>
</dbReference>
<dbReference type="HOGENOM" id="CLU_026287_0_0_4"/>
<evidence type="ECO:0000259" key="1">
    <source>
        <dbReference type="PROSITE" id="PS50035"/>
    </source>
</evidence>
<organism evidence="2 3">
    <name type="scientific">Ramlibacter tataouinensis (strain ATCC BAA-407 / DSM 14655 / LMG 21543 / TTB310)</name>
    <dbReference type="NCBI Taxonomy" id="365046"/>
    <lineage>
        <taxon>Bacteria</taxon>
        <taxon>Pseudomonadati</taxon>
        <taxon>Pseudomonadota</taxon>
        <taxon>Betaproteobacteria</taxon>
        <taxon>Burkholderiales</taxon>
        <taxon>Comamonadaceae</taxon>
        <taxon>Ramlibacter</taxon>
    </lineage>
</organism>
<dbReference type="SMART" id="SM00155">
    <property type="entry name" value="PLDc"/>
    <property type="match status" value="2"/>
</dbReference>
<feature type="domain" description="PLD phosphodiesterase" evidence="1">
    <location>
        <begin position="390"/>
        <end position="417"/>
    </location>
</feature>
<dbReference type="Gene3D" id="3.30.870.10">
    <property type="entry name" value="Endonuclease Chain A"/>
    <property type="match status" value="2"/>
</dbReference>
<dbReference type="eggNOG" id="COG1502">
    <property type="taxonomic scope" value="Bacteria"/>
</dbReference>
<dbReference type="InterPro" id="IPR001736">
    <property type="entry name" value="PLipase_D/transphosphatidylase"/>
</dbReference>
<evidence type="ECO:0000313" key="3">
    <source>
        <dbReference type="Proteomes" id="UP000008385"/>
    </source>
</evidence>
<sequence length="500" mass="53491">MALVSVLGACSSLPALEGQRSASQPIDTSGTRLARAIAPRAAAHPGLSGVLPLANALDAFAARVLLARSAERTLDVQYYLWNQDTSGLLLMGALREAADRGVRVRLLLDDMNTAGMDDLLAALHAHQNIEVRLFNPFAVRWPRAVGYLTDFRRLNRRMHNKSFTADGQATIVGGRNVGDEYFGATDGAAFVDLDVLAVGQVVPAVSADFERYWASGSSYPLHLLVRAPPPNGPAPVSDPPGSAAAAYLDAVRTSPFVSDLLQGRLALDWAPVRLVSDDPAKALGQGTATTLVEQLNRVIGNPARRLQLVSAYFVPGAAGTEALVAMSRRGVDVGVLTNSLAATDVPVVHAGYARRRKPLLEGGVKLYELRRQPRVIETPDGPSTPVLRASSASLHAKTFTVDGLHVFIGSFNFDPRSMHLNTEMGLVIASPALARQAEAAFGQAIQGRAYTVRLDEEGGLYWLDPVPGGQAVRHATEPGTSTWQRAAVRFLSLLPIEWLL</sequence>
<dbReference type="InterPro" id="IPR025202">
    <property type="entry name" value="PLD-like_dom"/>
</dbReference>
<dbReference type="GO" id="GO:0032049">
    <property type="term" value="P:cardiolipin biosynthetic process"/>
    <property type="evidence" value="ECO:0007669"/>
    <property type="project" value="UniProtKB-ARBA"/>
</dbReference>
<evidence type="ECO:0000313" key="2">
    <source>
        <dbReference type="EMBL" id="AEG92408.1"/>
    </source>
</evidence>
<feature type="domain" description="PLD phosphodiesterase" evidence="1">
    <location>
        <begin position="154"/>
        <end position="181"/>
    </location>
</feature>
<dbReference type="PATRIC" id="fig|365046.3.peg.1351"/>
<keyword evidence="3" id="KW-1185">Reference proteome</keyword>
<dbReference type="SUPFAM" id="SSF56024">
    <property type="entry name" value="Phospholipase D/nuclease"/>
    <property type="match status" value="2"/>
</dbReference>
<name>F5Y2P5_RAMTT</name>
<protein>
    <recommendedName>
        <fullName evidence="1">PLD phosphodiesterase domain-containing protein</fullName>
    </recommendedName>
</protein>
<dbReference type="AlphaFoldDB" id="F5Y2P5"/>
<dbReference type="PANTHER" id="PTHR21248:SF12">
    <property type="entry name" value="CARDIOLIPIN SYNTHASE C"/>
    <property type="match status" value="1"/>
</dbReference>
<dbReference type="Proteomes" id="UP000008385">
    <property type="component" value="Chromosome"/>
</dbReference>
<dbReference type="GO" id="GO:0030572">
    <property type="term" value="F:phosphatidyltransferase activity"/>
    <property type="evidence" value="ECO:0007669"/>
    <property type="project" value="UniProtKB-ARBA"/>
</dbReference>
<dbReference type="Pfam" id="PF13091">
    <property type="entry name" value="PLDc_2"/>
    <property type="match status" value="2"/>
</dbReference>
<dbReference type="KEGG" id="rta:Rta_13210"/>
<dbReference type="PROSITE" id="PS50035">
    <property type="entry name" value="PLD"/>
    <property type="match status" value="2"/>
</dbReference>
<reference evidence="3" key="1">
    <citation type="submission" date="2006-01" db="EMBL/GenBank/DDBJ databases">
        <title>Genome of the cyst-dividing bacterium Ramlibacter tataouinensis.</title>
        <authorList>
            <person name="Barakat M."/>
            <person name="Ortet P."/>
            <person name="De Luca G."/>
            <person name="Jourlin-Castelli C."/>
            <person name="Ansaldi M."/>
            <person name="Py B."/>
            <person name="Fichant G."/>
            <person name="Coutinho P."/>
            <person name="Voulhoux R."/>
            <person name="Bastien O."/>
            <person name="Roy S."/>
            <person name="Marechal E."/>
            <person name="Henrissat B."/>
            <person name="Quentin Y."/>
            <person name="Noirot P."/>
            <person name="Filloux A."/>
            <person name="Mejean V."/>
            <person name="DuBow M."/>
            <person name="Barras F."/>
            <person name="Heulin T."/>
        </authorList>
    </citation>
    <scope>NUCLEOTIDE SEQUENCE [LARGE SCALE GENOMIC DNA]</scope>
    <source>
        <strain evidence="3">ATCC BAA-407 / DSM 14655 / LMG 21543 / TTB310</strain>
    </source>
</reference>
<proteinExistence type="predicted"/>
<dbReference type="CDD" id="cd09111">
    <property type="entry name" value="PLDc_ymdC_like_1"/>
    <property type="match status" value="1"/>
</dbReference>